<gene>
    <name evidence="1" type="ORF">GcM3_180026</name>
</gene>
<comment type="caution">
    <text evidence="1">The sequence shown here is derived from an EMBL/GenBank/DDBJ whole genome shotgun (WGS) entry which is preliminary data.</text>
</comment>
<reference evidence="1 2" key="1">
    <citation type="journal article" date="2018" name="BMC Genomics">
        <title>Comparative genome analyses reveal sequence features reflecting distinct modes of host-adaptation between dicot and monocot powdery mildew.</title>
        <authorList>
            <person name="Wu Y."/>
            <person name="Ma X."/>
            <person name="Pan Z."/>
            <person name="Kale S.D."/>
            <person name="Song Y."/>
            <person name="King H."/>
            <person name="Zhang Q."/>
            <person name="Presley C."/>
            <person name="Deng X."/>
            <person name="Wei C.I."/>
            <person name="Xiao S."/>
        </authorList>
    </citation>
    <scope>NUCLEOTIDE SEQUENCE [LARGE SCALE GENOMIC DNA]</scope>
    <source>
        <strain evidence="1">UMSG3</strain>
    </source>
</reference>
<accession>A0A420HMF7</accession>
<keyword evidence="2" id="KW-1185">Reference proteome</keyword>
<sequence>MLGLINTFTIGGFLESREEQIEDEEQDIFESVVQMYSVVQAEESENKGEEEVVKVSKNEDIGALETLRLYEIQQENGSHSNLQALD</sequence>
<dbReference type="AlphaFoldDB" id="A0A420HMF7"/>
<evidence type="ECO:0000313" key="1">
    <source>
        <dbReference type="EMBL" id="RKF58624.1"/>
    </source>
</evidence>
<name>A0A420HMF7_9PEZI</name>
<organism evidence="1 2">
    <name type="scientific">Golovinomyces cichoracearum</name>
    <dbReference type="NCBI Taxonomy" id="62708"/>
    <lineage>
        <taxon>Eukaryota</taxon>
        <taxon>Fungi</taxon>
        <taxon>Dikarya</taxon>
        <taxon>Ascomycota</taxon>
        <taxon>Pezizomycotina</taxon>
        <taxon>Leotiomycetes</taxon>
        <taxon>Erysiphales</taxon>
        <taxon>Erysiphaceae</taxon>
        <taxon>Golovinomyces</taxon>
    </lineage>
</organism>
<dbReference type="Proteomes" id="UP000283383">
    <property type="component" value="Unassembled WGS sequence"/>
</dbReference>
<dbReference type="EMBL" id="MCBQ01018092">
    <property type="protein sequence ID" value="RKF58624.1"/>
    <property type="molecule type" value="Genomic_DNA"/>
</dbReference>
<feature type="non-terminal residue" evidence="1">
    <location>
        <position position="86"/>
    </location>
</feature>
<proteinExistence type="predicted"/>
<protein>
    <submittedName>
        <fullName evidence="1">Uncharacterized protein</fullName>
    </submittedName>
</protein>
<evidence type="ECO:0000313" key="2">
    <source>
        <dbReference type="Proteomes" id="UP000283383"/>
    </source>
</evidence>